<evidence type="ECO:0000259" key="24">
    <source>
        <dbReference type="Pfam" id="PF03061"/>
    </source>
</evidence>
<protein>
    <recommendedName>
        <fullName evidence="17">Acyl-coenzyme A thioesterase THEM4</fullName>
        <ecNumber evidence="16">3.1.2.2</ecNumber>
    </recommendedName>
    <alternativeName>
        <fullName evidence="18">Thioesterase superfamily member 4</fullName>
    </alternativeName>
</protein>
<comment type="catalytic activity">
    <reaction evidence="20">
        <text>hexadecanoyl-CoA + H2O = hexadecanoate + CoA + H(+)</text>
        <dbReference type="Rhea" id="RHEA:16645"/>
        <dbReference type="ChEBI" id="CHEBI:7896"/>
        <dbReference type="ChEBI" id="CHEBI:15377"/>
        <dbReference type="ChEBI" id="CHEBI:15378"/>
        <dbReference type="ChEBI" id="CHEBI:57287"/>
        <dbReference type="ChEBI" id="CHEBI:57379"/>
        <dbReference type="EC" id="3.1.2.2"/>
    </reaction>
    <physiologicalReaction direction="left-to-right" evidence="20">
        <dbReference type="Rhea" id="RHEA:16646"/>
    </physiologicalReaction>
</comment>
<keyword evidence="12" id="KW-0966">Cell projection</keyword>
<comment type="catalytic activity">
    <reaction evidence="19">
        <text>octanoyl-CoA + H2O = octanoate + CoA + H(+)</text>
        <dbReference type="Rhea" id="RHEA:30143"/>
        <dbReference type="ChEBI" id="CHEBI:15377"/>
        <dbReference type="ChEBI" id="CHEBI:15378"/>
        <dbReference type="ChEBI" id="CHEBI:25646"/>
        <dbReference type="ChEBI" id="CHEBI:57287"/>
        <dbReference type="ChEBI" id="CHEBI:57386"/>
    </reaction>
    <physiologicalReaction direction="left-to-right" evidence="19">
        <dbReference type="Rhea" id="RHEA:30144"/>
    </physiologicalReaction>
</comment>
<dbReference type="Proteomes" id="UP000049855">
    <property type="component" value="Unassembled WGS sequence"/>
</dbReference>
<dbReference type="Gene3D" id="3.10.129.10">
    <property type="entry name" value="Hotdog Thioesterase"/>
    <property type="match status" value="1"/>
</dbReference>
<dbReference type="PANTHER" id="PTHR12418:SF19">
    <property type="entry name" value="ACYL-COENZYME A THIOESTERASE THEM4"/>
    <property type="match status" value="1"/>
</dbReference>
<comment type="catalytic activity">
    <reaction evidence="13">
        <text>(5Z,8Z,11Z,14Z)-eicosatetraenoyl-CoA + H2O = (5Z,8Z,11Z,14Z)-eicosatetraenoate + CoA + H(+)</text>
        <dbReference type="Rhea" id="RHEA:40151"/>
        <dbReference type="ChEBI" id="CHEBI:15377"/>
        <dbReference type="ChEBI" id="CHEBI:15378"/>
        <dbReference type="ChEBI" id="CHEBI:32395"/>
        <dbReference type="ChEBI" id="CHEBI:57287"/>
        <dbReference type="ChEBI" id="CHEBI:57368"/>
    </reaction>
    <physiologicalReaction direction="left-to-right" evidence="13">
        <dbReference type="Rhea" id="RHEA:40152"/>
    </physiologicalReaction>
</comment>
<dbReference type="GO" id="GO:0016787">
    <property type="term" value="F:hydrolase activity"/>
    <property type="evidence" value="ECO:0007669"/>
    <property type="project" value="UniProtKB-KW"/>
</dbReference>
<keyword evidence="9" id="KW-0809">Transit peptide</keyword>
<keyword evidence="4" id="KW-1003">Cell membrane</keyword>
<gene>
    <name evidence="25" type="ORF">SpAn4DRAFT_1330</name>
</gene>
<evidence type="ECO:0000256" key="21">
    <source>
        <dbReference type="ARBA" id="ARBA00047969"/>
    </source>
</evidence>
<reference evidence="26" key="1">
    <citation type="submission" date="2015-03" db="EMBL/GenBank/DDBJ databases">
        <authorList>
            <person name="Nijsse Bart"/>
        </authorList>
    </citation>
    <scope>NUCLEOTIDE SEQUENCE [LARGE SCALE GENOMIC DNA]</scope>
</reference>
<evidence type="ECO:0000256" key="2">
    <source>
        <dbReference type="ARBA" id="ARBA00004496"/>
    </source>
</evidence>
<evidence type="ECO:0000256" key="18">
    <source>
        <dbReference type="ARBA" id="ARBA00043210"/>
    </source>
</evidence>
<comment type="catalytic activity">
    <reaction evidence="22">
        <text>dodecanoyl-CoA + H2O = dodecanoate + CoA + H(+)</text>
        <dbReference type="Rhea" id="RHEA:30135"/>
        <dbReference type="ChEBI" id="CHEBI:15377"/>
        <dbReference type="ChEBI" id="CHEBI:15378"/>
        <dbReference type="ChEBI" id="CHEBI:18262"/>
        <dbReference type="ChEBI" id="CHEBI:57287"/>
        <dbReference type="ChEBI" id="CHEBI:57375"/>
    </reaction>
    <physiologicalReaction direction="left-to-right" evidence="22">
        <dbReference type="Rhea" id="RHEA:30136"/>
    </physiologicalReaction>
</comment>
<evidence type="ECO:0000256" key="9">
    <source>
        <dbReference type="ARBA" id="ARBA00022946"/>
    </source>
</evidence>
<dbReference type="GO" id="GO:0016020">
    <property type="term" value="C:membrane"/>
    <property type="evidence" value="ECO:0007669"/>
    <property type="project" value="UniProtKB-SubCell"/>
</dbReference>
<accession>A0A0U1KSH5</accession>
<dbReference type="PANTHER" id="PTHR12418">
    <property type="entry name" value="ACYL-COENZYME A THIOESTERASE THEM4"/>
    <property type="match status" value="1"/>
</dbReference>
<keyword evidence="5" id="KW-0963">Cytoplasm</keyword>
<evidence type="ECO:0000256" key="22">
    <source>
        <dbReference type="ARBA" id="ARBA00048074"/>
    </source>
</evidence>
<evidence type="ECO:0000256" key="13">
    <source>
        <dbReference type="ARBA" id="ARBA00035852"/>
    </source>
</evidence>
<organism evidence="25 26">
    <name type="scientific">Sporomusa ovata</name>
    <dbReference type="NCBI Taxonomy" id="2378"/>
    <lineage>
        <taxon>Bacteria</taxon>
        <taxon>Bacillati</taxon>
        <taxon>Bacillota</taxon>
        <taxon>Negativicutes</taxon>
        <taxon>Selenomonadales</taxon>
        <taxon>Sporomusaceae</taxon>
        <taxon>Sporomusa</taxon>
    </lineage>
</organism>
<dbReference type="InterPro" id="IPR052365">
    <property type="entry name" value="THEM4/THEM5_acyl-CoA_thioest"/>
</dbReference>
<keyword evidence="6" id="KW-0053">Apoptosis</keyword>
<comment type="subcellular location">
    <subcellularLocation>
        <location evidence="3">Cell projection</location>
        <location evidence="3">Ruffle membrane</location>
    </subcellularLocation>
    <subcellularLocation>
        <location evidence="2">Cytoplasm</location>
    </subcellularLocation>
    <subcellularLocation>
        <location evidence="1">Membrane</location>
        <topology evidence="1">Peripheral membrane protein</topology>
    </subcellularLocation>
</comment>
<evidence type="ECO:0000256" key="8">
    <source>
        <dbReference type="ARBA" id="ARBA00022832"/>
    </source>
</evidence>
<evidence type="ECO:0000256" key="23">
    <source>
        <dbReference type="ARBA" id="ARBA00048180"/>
    </source>
</evidence>
<evidence type="ECO:0000256" key="6">
    <source>
        <dbReference type="ARBA" id="ARBA00022703"/>
    </source>
</evidence>
<keyword evidence="10" id="KW-0443">Lipid metabolism</keyword>
<dbReference type="GO" id="GO:0005737">
    <property type="term" value="C:cytoplasm"/>
    <property type="evidence" value="ECO:0007669"/>
    <property type="project" value="UniProtKB-SubCell"/>
</dbReference>
<evidence type="ECO:0000256" key="12">
    <source>
        <dbReference type="ARBA" id="ARBA00023273"/>
    </source>
</evidence>
<dbReference type="AlphaFoldDB" id="A0A0U1KSH5"/>
<evidence type="ECO:0000256" key="7">
    <source>
        <dbReference type="ARBA" id="ARBA00022801"/>
    </source>
</evidence>
<dbReference type="CDD" id="cd03440">
    <property type="entry name" value="hot_dog"/>
    <property type="match status" value="1"/>
</dbReference>
<evidence type="ECO:0000256" key="10">
    <source>
        <dbReference type="ARBA" id="ARBA00023098"/>
    </source>
</evidence>
<proteinExistence type="inferred from homology"/>
<keyword evidence="26" id="KW-1185">Reference proteome</keyword>
<dbReference type="RefSeq" id="WP_021169099.1">
    <property type="nucleotide sequence ID" value="NZ_CTRP01000003.1"/>
</dbReference>
<dbReference type="InterPro" id="IPR029069">
    <property type="entry name" value="HotDog_dom_sf"/>
</dbReference>
<evidence type="ECO:0000313" key="25">
    <source>
        <dbReference type="EMBL" id="CQR70361.1"/>
    </source>
</evidence>
<evidence type="ECO:0000256" key="3">
    <source>
        <dbReference type="ARBA" id="ARBA00004632"/>
    </source>
</evidence>
<evidence type="ECO:0000256" key="15">
    <source>
        <dbReference type="ARBA" id="ARBA00038456"/>
    </source>
</evidence>
<evidence type="ECO:0000256" key="4">
    <source>
        <dbReference type="ARBA" id="ARBA00022475"/>
    </source>
</evidence>
<evidence type="ECO:0000256" key="19">
    <source>
        <dbReference type="ARBA" id="ARBA00047588"/>
    </source>
</evidence>
<dbReference type="EMBL" id="CTRP01000003">
    <property type="protein sequence ID" value="CQR70361.1"/>
    <property type="molecule type" value="Genomic_DNA"/>
</dbReference>
<comment type="catalytic activity">
    <reaction evidence="23">
        <text>tetradecanoyl-CoA + H2O = tetradecanoate + CoA + H(+)</text>
        <dbReference type="Rhea" id="RHEA:40119"/>
        <dbReference type="ChEBI" id="CHEBI:15377"/>
        <dbReference type="ChEBI" id="CHEBI:15378"/>
        <dbReference type="ChEBI" id="CHEBI:30807"/>
        <dbReference type="ChEBI" id="CHEBI:57287"/>
        <dbReference type="ChEBI" id="CHEBI:57385"/>
    </reaction>
    <physiologicalReaction direction="left-to-right" evidence="23">
        <dbReference type="Rhea" id="RHEA:40120"/>
    </physiologicalReaction>
</comment>
<dbReference type="SUPFAM" id="SSF54637">
    <property type="entry name" value="Thioesterase/thiol ester dehydrase-isomerase"/>
    <property type="match status" value="1"/>
</dbReference>
<sequence length="131" mass="14521">MNDMNDWCFACGPRNPIGLKLTFREENDVYLTNFTAGPEHQGYDGIMHGGLISTLLDEIMARYLYAQCLTAVTAKLEVRFRQPTPIREKLTISGWITSKRGKMVELAAKITLPDGTVTAEGKAIVAIKGDE</sequence>
<dbReference type="Pfam" id="PF03061">
    <property type="entry name" value="4HBT"/>
    <property type="match status" value="1"/>
</dbReference>
<evidence type="ECO:0000256" key="20">
    <source>
        <dbReference type="ARBA" id="ARBA00047734"/>
    </source>
</evidence>
<evidence type="ECO:0000256" key="1">
    <source>
        <dbReference type="ARBA" id="ARBA00004170"/>
    </source>
</evidence>
<evidence type="ECO:0000256" key="14">
    <source>
        <dbReference type="ARBA" id="ARBA00037002"/>
    </source>
</evidence>
<evidence type="ECO:0000256" key="16">
    <source>
        <dbReference type="ARBA" id="ARBA00038848"/>
    </source>
</evidence>
<evidence type="ECO:0000256" key="5">
    <source>
        <dbReference type="ARBA" id="ARBA00022490"/>
    </source>
</evidence>
<evidence type="ECO:0000256" key="17">
    <source>
        <dbReference type="ARBA" id="ARBA00040123"/>
    </source>
</evidence>
<dbReference type="EC" id="3.1.2.2" evidence="16"/>
<name>A0A0U1KSH5_9FIRM</name>
<comment type="catalytic activity">
    <reaction evidence="14">
        <text>(9Z)-octadecenoyl-CoA + H2O = (9Z)-octadecenoate + CoA + H(+)</text>
        <dbReference type="Rhea" id="RHEA:40139"/>
        <dbReference type="ChEBI" id="CHEBI:15377"/>
        <dbReference type="ChEBI" id="CHEBI:15378"/>
        <dbReference type="ChEBI" id="CHEBI:30823"/>
        <dbReference type="ChEBI" id="CHEBI:57287"/>
        <dbReference type="ChEBI" id="CHEBI:57387"/>
    </reaction>
    <physiologicalReaction direction="left-to-right" evidence="14">
        <dbReference type="Rhea" id="RHEA:40140"/>
    </physiologicalReaction>
</comment>
<evidence type="ECO:0000313" key="26">
    <source>
        <dbReference type="Proteomes" id="UP000049855"/>
    </source>
</evidence>
<keyword evidence="7" id="KW-0378">Hydrolase</keyword>
<evidence type="ECO:0000256" key="11">
    <source>
        <dbReference type="ARBA" id="ARBA00023136"/>
    </source>
</evidence>
<feature type="domain" description="Thioesterase" evidence="24">
    <location>
        <begin position="45"/>
        <end position="118"/>
    </location>
</feature>
<dbReference type="InterPro" id="IPR006683">
    <property type="entry name" value="Thioestr_dom"/>
</dbReference>
<keyword evidence="8" id="KW-0276">Fatty acid metabolism</keyword>
<comment type="similarity">
    <text evidence="15">Belongs to the THEM4/THEM5 thioesterase family.</text>
</comment>
<comment type="catalytic activity">
    <reaction evidence="21">
        <text>decanoyl-CoA + H2O = decanoate + CoA + H(+)</text>
        <dbReference type="Rhea" id="RHEA:40059"/>
        <dbReference type="ChEBI" id="CHEBI:15377"/>
        <dbReference type="ChEBI" id="CHEBI:15378"/>
        <dbReference type="ChEBI" id="CHEBI:27689"/>
        <dbReference type="ChEBI" id="CHEBI:57287"/>
        <dbReference type="ChEBI" id="CHEBI:61430"/>
    </reaction>
    <physiologicalReaction direction="left-to-right" evidence="21">
        <dbReference type="Rhea" id="RHEA:40060"/>
    </physiologicalReaction>
</comment>
<dbReference type="GO" id="GO:0006631">
    <property type="term" value="P:fatty acid metabolic process"/>
    <property type="evidence" value="ECO:0007669"/>
    <property type="project" value="UniProtKB-KW"/>
</dbReference>
<keyword evidence="11" id="KW-0472">Membrane</keyword>